<feature type="coiled-coil region" evidence="1">
    <location>
        <begin position="212"/>
        <end position="239"/>
    </location>
</feature>
<keyword evidence="1" id="KW-0175">Coiled coil</keyword>
<evidence type="ECO:0008006" key="3">
    <source>
        <dbReference type="Google" id="ProtNLM"/>
    </source>
</evidence>
<dbReference type="EMBL" id="VNIQ01000006">
    <property type="protein sequence ID" value="TYQ02360.1"/>
    <property type="molecule type" value="Genomic_DNA"/>
</dbReference>
<dbReference type="Gene3D" id="3.40.50.300">
    <property type="entry name" value="P-loop containing nucleotide triphosphate hydrolases"/>
    <property type="match status" value="1"/>
</dbReference>
<sequence>MSDVASVLPAAVHPVVRRWNPAGLSGDVDVAWADESSSNASVFVLGLPRCGREEVERLLSVAGGYTSVDHASDAIIVLLVVDAASVIGREELELLDESGVGGLPFVVVMTKTDVNPDWESVRDRDQLILADHSGVYGGAAIIVLSEHGGVAPLFHAVDAVRRCAVSQPGGGVIAETRRMIDLEVRNLRESDPGGELRAERSELLTDRDGRRSERLAQMRTRLQRARAELSQQIADATRTTVASARLWIDESTRSELDSLPARLQHEVESNTVAFDAAIATAVGIGETGVSVALPHFPDHPATRPRGNEERITVLVGASAGLGLGRIAVIPLEMVPALDIASIPVTLVLGATAAWWLSRTRGVAADRAHARAWLAETMATVRAQWEQRVLNRLLDAEVDLGSAILAESRELVASAQARIAEIDVELRALGQARSGQLAACERDLAILNGAGA</sequence>
<evidence type="ECO:0000313" key="2">
    <source>
        <dbReference type="EMBL" id="TYQ02360.1"/>
    </source>
</evidence>
<accession>A0A652YLA8</accession>
<organism evidence="2">
    <name type="scientific">Nocardia globerula</name>
    <dbReference type="NCBI Taxonomy" id="1818"/>
    <lineage>
        <taxon>Bacteria</taxon>
        <taxon>Bacillati</taxon>
        <taxon>Actinomycetota</taxon>
        <taxon>Actinomycetes</taxon>
        <taxon>Mycobacteriales</taxon>
        <taxon>Nocardiaceae</taxon>
        <taxon>Nocardia</taxon>
    </lineage>
</organism>
<dbReference type="AlphaFoldDB" id="A0A652YLA8"/>
<evidence type="ECO:0000256" key="1">
    <source>
        <dbReference type="SAM" id="Coils"/>
    </source>
</evidence>
<reference evidence="2" key="1">
    <citation type="submission" date="2019-07" db="EMBL/GenBank/DDBJ databases">
        <title>Genomic Encyclopedia of Type Strains, Phase IV (KMG-IV): sequencing the most valuable type-strain genomes for metagenomic binning, comparative biology and taxonomic classification.</title>
        <authorList>
            <person name="Goeker M."/>
        </authorList>
    </citation>
    <scope>NUCLEOTIDE SEQUENCE</scope>
    <source>
        <strain evidence="2">DSM 44596</strain>
    </source>
</reference>
<comment type="caution">
    <text evidence="2">The sequence shown here is derived from an EMBL/GenBank/DDBJ whole genome shotgun (WGS) entry which is preliminary data.</text>
</comment>
<dbReference type="InterPro" id="IPR027417">
    <property type="entry name" value="P-loop_NTPase"/>
</dbReference>
<proteinExistence type="predicted"/>
<dbReference type="SUPFAM" id="SSF52540">
    <property type="entry name" value="P-loop containing nucleoside triphosphate hydrolases"/>
    <property type="match status" value="1"/>
</dbReference>
<name>A0A652YLA8_NOCGL</name>
<gene>
    <name evidence="2" type="ORF">FNL38_106179</name>
</gene>
<protein>
    <recommendedName>
        <fullName evidence="3">Dynamin family protein</fullName>
    </recommendedName>
</protein>